<sequence>MQIPIPGASNQGFVKEGSLKRTPSEEKEKLEETAVLYTKTKALASRQSDNTLDNWILWQTLDRGRGNLKHMTPF</sequence>
<feature type="region of interest" description="Disordered" evidence="1">
    <location>
        <begin position="1"/>
        <end position="28"/>
    </location>
</feature>
<organism evidence="2 3">
    <name type="scientific">Glarea lozoyensis (strain ATCC 20868 / MF5171)</name>
    <dbReference type="NCBI Taxonomy" id="1116229"/>
    <lineage>
        <taxon>Eukaryota</taxon>
        <taxon>Fungi</taxon>
        <taxon>Dikarya</taxon>
        <taxon>Ascomycota</taxon>
        <taxon>Pezizomycotina</taxon>
        <taxon>Leotiomycetes</taxon>
        <taxon>Helotiales</taxon>
        <taxon>Helotiaceae</taxon>
        <taxon>Glarea</taxon>
    </lineage>
</organism>
<gene>
    <name evidence="2" type="ORF">GLAREA_00725</name>
</gene>
<dbReference type="KEGG" id="glz:GLAREA_00725"/>
<dbReference type="HOGENOM" id="CLU_2688040_0_0_1"/>
<evidence type="ECO:0000256" key="1">
    <source>
        <dbReference type="SAM" id="MobiDB-lite"/>
    </source>
</evidence>
<dbReference type="Proteomes" id="UP000016922">
    <property type="component" value="Unassembled WGS sequence"/>
</dbReference>
<dbReference type="RefSeq" id="XP_008083674.1">
    <property type="nucleotide sequence ID" value="XM_008085483.1"/>
</dbReference>
<dbReference type="AlphaFoldDB" id="S3CV76"/>
<name>S3CV76_GLAL2</name>
<evidence type="ECO:0000313" key="3">
    <source>
        <dbReference type="Proteomes" id="UP000016922"/>
    </source>
</evidence>
<dbReference type="GeneID" id="19459783"/>
<evidence type="ECO:0000313" key="2">
    <source>
        <dbReference type="EMBL" id="EPE29565.1"/>
    </source>
</evidence>
<feature type="compositionally biased region" description="Basic and acidic residues" evidence="1">
    <location>
        <begin position="17"/>
        <end position="28"/>
    </location>
</feature>
<keyword evidence="3" id="KW-1185">Reference proteome</keyword>
<protein>
    <submittedName>
        <fullName evidence="2">Uncharacterized protein</fullName>
    </submittedName>
</protein>
<proteinExistence type="predicted"/>
<accession>S3CV76</accession>
<reference evidence="2 3" key="1">
    <citation type="journal article" date="2013" name="BMC Genomics">
        <title>Genomics-driven discovery of the pneumocandin biosynthetic gene cluster in the fungus Glarea lozoyensis.</title>
        <authorList>
            <person name="Chen L."/>
            <person name="Yue Q."/>
            <person name="Zhang X."/>
            <person name="Xiang M."/>
            <person name="Wang C."/>
            <person name="Li S."/>
            <person name="Che Y."/>
            <person name="Ortiz-Lopez F.J."/>
            <person name="Bills G.F."/>
            <person name="Liu X."/>
            <person name="An Z."/>
        </authorList>
    </citation>
    <scope>NUCLEOTIDE SEQUENCE [LARGE SCALE GENOMIC DNA]</scope>
    <source>
        <strain evidence="3">ATCC 20868 / MF5171</strain>
    </source>
</reference>
<dbReference type="EMBL" id="KE145367">
    <property type="protein sequence ID" value="EPE29565.1"/>
    <property type="molecule type" value="Genomic_DNA"/>
</dbReference>